<protein>
    <submittedName>
        <fullName evidence="2">Glycosyltransferase family 61 protein</fullName>
    </submittedName>
</protein>
<dbReference type="InterPro" id="IPR049625">
    <property type="entry name" value="Glyco_transf_61_cat"/>
</dbReference>
<comment type="caution">
    <text evidence="2">The sequence shown here is derived from an EMBL/GenBank/DDBJ whole genome shotgun (WGS) entry which is preliminary data.</text>
</comment>
<keyword evidence="2" id="KW-0808">Transferase</keyword>
<organism evidence="2 3">
    <name type="scientific">Donghicola mangrovi</name>
    <dbReference type="NCBI Taxonomy" id="2729614"/>
    <lineage>
        <taxon>Bacteria</taxon>
        <taxon>Pseudomonadati</taxon>
        <taxon>Pseudomonadota</taxon>
        <taxon>Alphaproteobacteria</taxon>
        <taxon>Rhodobacterales</taxon>
        <taxon>Roseobacteraceae</taxon>
        <taxon>Donghicola</taxon>
    </lineage>
</organism>
<dbReference type="Proteomes" id="UP000592216">
    <property type="component" value="Unassembled WGS sequence"/>
</dbReference>
<dbReference type="GO" id="GO:0016757">
    <property type="term" value="F:glycosyltransferase activity"/>
    <property type="evidence" value="ECO:0007669"/>
    <property type="project" value="InterPro"/>
</dbReference>
<sequence>MVQSVISEVENRKNIVVYPHVSTFSGGPEAAGRPWHADKFVLGKPINAFAVTNENLKVERKLEGHYLYGGPLKMHFGHFIIDALPRLYAYDQSYDGVVFSCFQNEKFTPGFIFEFCELAGVPKEKVFFLRTSHLVQSLDFPFPGLRAGMMPESWYLKWLEKHFPPDSTIPEPFLFYGRTHLANKGSLIGEGYFSKMLQDNGFVYTRPEDSPSIRSQVAMITRAKKIVFTEGSAIHGIDLCGSVGNSIFMIPRRPRGDLIFGPSISSRASFFYLGHSATIVRTVGRNGKNGPNSPSYCLNPDSIFSEMKAHDLVMGQFSLRDFLIFERREAEKYWEDTVVAEQELQKIQTMRAECFN</sequence>
<dbReference type="RefSeq" id="WP_177159014.1">
    <property type="nucleotide sequence ID" value="NZ_JABCJE010000016.1"/>
</dbReference>
<gene>
    <name evidence="2" type="ORF">HJ536_19120</name>
</gene>
<evidence type="ECO:0000313" key="3">
    <source>
        <dbReference type="Proteomes" id="UP000592216"/>
    </source>
</evidence>
<name>A0A850QI55_9RHOB</name>
<evidence type="ECO:0000313" key="2">
    <source>
        <dbReference type="EMBL" id="NVO25471.1"/>
    </source>
</evidence>
<evidence type="ECO:0000259" key="1">
    <source>
        <dbReference type="Pfam" id="PF04577"/>
    </source>
</evidence>
<proteinExistence type="predicted"/>
<feature type="domain" description="Glycosyltransferase 61 catalytic" evidence="1">
    <location>
        <begin position="76"/>
        <end position="237"/>
    </location>
</feature>
<dbReference type="Pfam" id="PF04577">
    <property type="entry name" value="Glyco_transf_61"/>
    <property type="match status" value="1"/>
</dbReference>
<accession>A0A850QI55</accession>
<dbReference type="AlphaFoldDB" id="A0A850QI55"/>
<reference evidence="2 3" key="1">
    <citation type="submission" date="2020-04" db="EMBL/GenBank/DDBJ databases">
        <title>Donghicola sp., a member of the Rhodobacteraceae family isolated from mangrove forest in Thailand.</title>
        <authorList>
            <person name="Charoenyingcharoen P."/>
            <person name="Yukphan P."/>
        </authorList>
    </citation>
    <scope>NUCLEOTIDE SEQUENCE [LARGE SCALE GENOMIC DNA]</scope>
    <source>
        <strain evidence="2 3">B5-SW-15</strain>
    </source>
</reference>
<dbReference type="EMBL" id="JABCJE010000016">
    <property type="protein sequence ID" value="NVO25471.1"/>
    <property type="molecule type" value="Genomic_DNA"/>
</dbReference>